<accession>X1KAJ1</accession>
<reference evidence="2" key="1">
    <citation type="journal article" date="2014" name="Front. Microbiol.">
        <title>High frequency of phylogenetically diverse reductive dehalogenase-homologous genes in deep subseafloor sedimentary metagenomes.</title>
        <authorList>
            <person name="Kawai M."/>
            <person name="Futagami T."/>
            <person name="Toyoda A."/>
            <person name="Takaki Y."/>
            <person name="Nishi S."/>
            <person name="Hori S."/>
            <person name="Arai W."/>
            <person name="Tsubouchi T."/>
            <person name="Morono Y."/>
            <person name="Uchiyama I."/>
            <person name="Ito T."/>
            <person name="Fujiyama A."/>
            <person name="Inagaki F."/>
            <person name="Takami H."/>
        </authorList>
    </citation>
    <scope>NUCLEOTIDE SEQUENCE</scope>
    <source>
        <strain evidence="2">Expedition CK06-06</strain>
    </source>
</reference>
<dbReference type="PANTHER" id="PTHR42895">
    <property type="entry name" value="IRON-SULFUR CLUSTER-BINDING PROTEIN-RELATED"/>
    <property type="match status" value="1"/>
</dbReference>
<protein>
    <recommendedName>
        <fullName evidence="1">RACo C-terminal domain-containing protein</fullName>
    </recommendedName>
</protein>
<comment type="caution">
    <text evidence="2">The sequence shown here is derived from an EMBL/GenBank/DDBJ whole genome shotgun (WGS) entry which is preliminary data.</text>
</comment>
<dbReference type="AlphaFoldDB" id="X1KAJ1"/>
<feature type="non-terminal residue" evidence="2">
    <location>
        <position position="1"/>
    </location>
</feature>
<dbReference type="PANTHER" id="PTHR42895:SF2">
    <property type="entry name" value="IRON-SULFUR CLUSTER PROTEIN"/>
    <property type="match status" value="1"/>
</dbReference>
<dbReference type="Pfam" id="PF14574">
    <property type="entry name" value="RACo_C_ter"/>
    <property type="match status" value="1"/>
</dbReference>
<proteinExistence type="predicted"/>
<dbReference type="InterPro" id="IPR052911">
    <property type="entry name" value="Corrinoid_activation_enz"/>
</dbReference>
<name>X1KAJ1_9ZZZZ</name>
<gene>
    <name evidence="2" type="ORF">S06H3_03041</name>
</gene>
<organism evidence="2">
    <name type="scientific">marine sediment metagenome</name>
    <dbReference type="NCBI Taxonomy" id="412755"/>
    <lineage>
        <taxon>unclassified sequences</taxon>
        <taxon>metagenomes</taxon>
        <taxon>ecological metagenomes</taxon>
    </lineage>
</organism>
<sequence>EIQLAKGAIRAGIEVLLEHADISFKDIDRIIIAGAFGSYIDPKNVINIGMFPNVQLRKIRQVGNAAGVGAKMILISKKQRANAEKVAKKIRYLELTVFPGFNNHFINSIQFPAPDEII</sequence>
<dbReference type="EMBL" id="BARV01000950">
    <property type="protein sequence ID" value="GAH90650.1"/>
    <property type="molecule type" value="Genomic_DNA"/>
</dbReference>
<evidence type="ECO:0000313" key="2">
    <source>
        <dbReference type="EMBL" id="GAH90650.1"/>
    </source>
</evidence>
<evidence type="ECO:0000259" key="1">
    <source>
        <dbReference type="Pfam" id="PF14574"/>
    </source>
</evidence>
<dbReference type="InterPro" id="IPR027980">
    <property type="entry name" value="RACo_C"/>
</dbReference>
<feature type="domain" description="RACo C-terminal" evidence="1">
    <location>
        <begin position="1"/>
        <end position="113"/>
    </location>
</feature>